<comment type="function">
    <text evidence="3">Putative oxidoreductase.</text>
</comment>
<evidence type="ECO:0000256" key="1">
    <source>
        <dbReference type="ARBA" id="ARBA00006484"/>
    </source>
</evidence>
<dbReference type="STRING" id="574566.I0YR17"/>
<keyword evidence="6" id="KW-1185">Reference proteome</keyword>
<evidence type="ECO:0000256" key="4">
    <source>
        <dbReference type="RuleBase" id="RU000363"/>
    </source>
</evidence>
<name>I0YR17_COCSC</name>
<reference evidence="5 6" key="1">
    <citation type="journal article" date="2012" name="Genome Biol.">
        <title>The genome of the polar eukaryotic microalga coccomyxa subellipsoidea reveals traits of cold adaptation.</title>
        <authorList>
            <person name="Blanc G."/>
            <person name="Agarkova I."/>
            <person name="Grimwood J."/>
            <person name="Kuo A."/>
            <person name="Brueggeman A."/>
            <person name="Dunigan D."/>
            <person name="Gurnon J."/>
            <person name="Ladunga I."/>
            <person name="Lindquist E."/>
            <person name="Lucas S."/>
            <person name="Pangilinan J."/>
            <person name="Proschold T."/>
            <person name="Salamov A."/>
            <person name="Schmutz J."/>
            <person name="Weeks D."/>
            <person name="Yamada T."/>
            <person name="Claverie J.M."/>
            <person name="Grigoriev I."/>
            <person name="Van Etten J."/>
            <person name="Lomsadze A."/>
            <person name="Borodovsky M."/>
        </authorList>
    </citation>
    <scope>NUCLEOTIDE SEQUENCE [LARGE SCALE GENOMIC DNA]</scope>
    <source>
        <strain evidence="5 6">C-169</strain>
    </source>
</reference>
<keyword evidence="2" id="KW-0560">Oxidoreductase</keyword>
<evidence type="ECO:0000256" key="2">
    <source>
        <dbReference type="ARBA" id="ARBA00023002"/>
    </source>
</evidence>
<dbReference type="PRINTS" id="PR00081">
    <property type="entry name" value="GDHRDH"/>
</dbReference>
<dbReference type="Proteomes" id="UP000007264">
    <property type="component" value="Unassembled WGS sequence"/>
</dbReference>
<protein>
    <submittedName>
        <fullName evidence="5">Short-chain dehydrogenase/reductase SDR</fullName>
    </submittedName>
</protein>
<dbReference type="PROSITE" id="PS00061">
    <property type="entry name" value="ADH_SHORT"/>
    <property type="match status" value="1"/>
</dbReference>
<comment type="similarity">
    <text evidence="1 4">Belongs to the short-chain dehydrogenases/reductases (SDR) family.</text>
</comment>
<gene>
    <name evidence="5" type="ORF">COCSUDRAFT_37652</name>
</gene>
<dbReference type="EMBL" id="AGSI01000014">
    <property type="protein sequence ID" value="EIE20836.1"/>
    <property type="molecule type" value="Genomic_DNA"/>
</dbReference>
<dbReference type="InterPro" id="IPR020904">
    <property type="entry name" value="Sc_DH/Rdtase_CS"/>
</dbReference>
<dbReference type="PRINTS" id="PR00080">
    <property type="entry name" value="SDRFAMILY"/>
</dbReference>
<evidence type="ECO:0000313" key="6">
    <source>
        <dbReference type="Proteomes" id="UP000007264"/>
    </source>
</evidence>
<dbReference type="GO" id="GO:0016491">
    <property type="term" value="F:oxidoreductase activity"/>
    <property type="evidence" value="ECO:0007669"/>
    <property type="project" value="UniProtKB-KW"/>
</dbReference>
<sequence length="261" mass="27472">MQGVGRATALLFAKNGYNVVIAARNPEKLKAAEAVLAGAVTGGRVCSAVPTDITDEQSVARLVDDVTARYECVSVLINCAGVCLSGTLESTSISDYVDQMNVNFIGAVTMTKGFQPALMAAAEKGKPVLVNVNSFGGRIPLRNMAAYTASKFALAGFTDAIRPEFADLGIHVAQVHPGVINSNFMERAGFRGPKGEQARAVMEKMLKEPPPGIVQTPEEVAAQVFAAVQGRKDEVMVGPAYNAINALYRSLGVNPFSVAPP</sequence>
<dbReference type="OrthoDB" id="529386at2759"/>
<evidence type="ECO:0000256" key="3">
    <source>
        <dbReference type="ARBA" id="ARBA00037096"/>
    </source>
</evidence>
<dbReference type="AlphaFoldDB" id="I0YR17"/>
<evidence type="ECO:0000313" key="5">
    <source>
        <dbReference type="EMBL" id="EIE20836.1"/>
    </source>
</evidence>
<comment type="caution">
    <text evidence="5">The sequence shown here is derived from an EMBL/GenBank/DDBJ whole genome shotgun (WGS) entry which is preliminary data.</text>
</comment>
<dbReference type="Gene3D" id="3.40.50.720">
    <property type="entry name" value="NAD(P)-binding Rossmann-like Domain"/>
    <property type="match status" value="1"/>
</dbReference>
<proteinExistence type="inferred from homology"/>
<dbReference type="PANTHER" id="PTHR44196">
    <property type="entry name" value="DEHYDROGENASE/REDUCTASE SDR FAMILY MEMBER 7B"/>
    <property type="match status" value="1"/>
</dbReference>
<dbReference type="KEGG" id="csl:COCSUDRAFT_37652"/>
<dbReference type="GeneID" id="17038815"/>
<organism evidence="5 6">
    <name type="scientific">Coccomyxa subellipsoidea (strain C-169)</name>
    <name type="common">Green microalga</name>
    <dbReference type="NCBI Taxonomy" id="574566"/>
    <lineage>
        <taxon>Eukaryota</taxon>
        <taxon>Viridiplantae</taxon>
        <taxon>Chlorophyta</taxon>
        <taxon>core chlorophytes</taxon>
        <taxon>Trebouxiophyceae</taxon>
        <taxon>Trebouxiophyceae incertae sedis</taxon>
        <taxon>Coccomyxaceae</taxon>
        <taxon>Coccomyxa</taxon>
        <taxon>Coccomyxa subellipsoidea</taxon>
    </lineage>
</organism>
<dbReference type="InterPro" id="IPR002347">
    <property type="entry name" value="SDR_fam"/>
</dbReference>
<accession>I0YR17</accession>
<dbReference type="PANTHER" id="PTHR44196:SF1">
    <property type="entry name" value="DEHYDROGENASE_REDUCTASE SDR FAMILY MEMBER 7B"/>
    <property type="match status" value="1"/>
</dbReference>
<dbReference type="GO" id="GO:0016020">
    <property type="term" value="C:membrane"/>
    <property type="evidence" value="ECO:0007669"/>
    <property type="project" value="TreeGrafter"/>
</dbReference>
<dbReference type="eggNOG" id="KOG1205">
    <property type="taxonomic scope" value="Eukaryota"/>
</dbReference>
<dbReference type="Pfam" id="PF00106">
    <property type="entry name" value="adh_short"/>
    <property type="match status" value="1"/>
</dbReference>
<dbReference type="RefSeq" id="XP_005645380.1">
    <property type="nucleotide sequence ID" value="XM_005645323.1"/>
</dbReference>
<dbReference type="InterPro" id="IPR036291">
    <property type="entry name" value="NAD(P)-bd_dom_sf"/>
</dbReference>
<dbReference type="SUPFAM" id="SSF51735">
    <property type="entry name" value="NAD(P)-binding Rossmann-fold domains"/>
    <property type="match status" value="1"/>
</dbReference>